<dbReference type="AlphaFoldDB" id="A0A432UZ81"/>
<comment type="caution">
    <text evidence="1">The sequence shown here is derived from an EMBL/GenBank/DDBJ whole genome shotgun (WGS) entry which is preliminary data.</text>
</comment>
<dbReference type="EMBL" id="RKST01000060">
    <property type="protein sequence ID" value="RUM95219.1"/>
    <property type="molecule type" value="Genomic_DNA"/>
</dbReference>
<accession>A0A432UZ81</accession>
<evidence type="ECO:0000313" key="1">
    <source>
        <dbReference type="EMBL" id="RUM95219.1"/>
    </source>
</evidence>
<dbReference type="RefSeq" id="WP_128628800.1">
    <property type="nucleotide sequence ID" value="NZ_RKST01000060.1"/>
</dbReference>
<reference evidence="1 2" key="1">
    <citation type="submission" date="2018-11" db="EMBL/GenBank/DDBJ databases">
        <title>Pseudaminobacter arsenicus sp. nov., an arsenic-resistant bacterium isolated from arsenic-rich aquifers.</title>
        <authorList>
            <person name="Mu Y."/>
        </authorList>
    </citation>
    <scope>NUCLEOTIDE SEQUENCE [LARGE SCALE GENOMIC DNA]</scope>
    <source>
        <strain evidence="1 2">CB3</strain>
    </source>
</reference>
<proteinExistence type="predicted"/>
<protein>
    <submittedName>
        <fullName evidence="1">Uncharacterized protein</fullName>
    </submittedName>
</protein>
<gene>
    <name evidence="1" type="ORF">EET67_24525</name>
</gene>
<dbReference type="Proteomes" id="UP000281647">
    <property type="component" value="Unassembled WGS sequence"/>
</dbReference>
<organism evidence="1 2">
    <name type="scientific">Borborobacter arsenicus</name>
    <dbReference type="NCBI Taxonomy" id="1851146"/>
    <lineage>
        <taxon>Bacteria</taxon>
        <taxon>Pseudomonadati</taxon>
        <taxon>Pseudomonadota</taxon>
        <taxon>Alphaproteobacteria</taxon>
        <taxon>Hyphomicrobiales</taxon>
        <taxon>Phyllobacteriaceae</taxon>
        <taxon>Borborobacter</taxon>
    </lineage>
</organism>
<sequence>MRKHNSALTNGDTVDYRENLLEVIKLLSGALVLQGMIFYRYASLRENGRLVARGNWNQARLIMPFSDSYSAVAIIERHKGQLSCLVTIDNVDRTEWMAKGFKNPDIDALVFAAEFHLPRNQWDIEHLASNSQGVLYSGDPKLIAVKLLMATAGSSALN</sequence>
<name>A0A432UZ81_9HYPH</name>
<evidence type="ECO:0000313" key="2">
    <source>
        <dbReference type="Proteomes" id="UP000281647"/>
    </source>
</evidence>
<keyword evidence="2" id="KW-1185">Reference proteome</keyword>